<keyword evidence="1" id="KW-0812">Transmembrane</keyword>
<reference evidence="2" key="1">
    <citation type="submission" date="2023-03" db="EMBL/GenBank/DDBJ databases">
        <title>Massive genome expansion in bonnet fungi (Mycena s.s.) driven by repeated elements and novel gene families across ecological guilds.</title>
        <authorList>
            <consortium name="Lawrence Berkeley National Laboratory"/>
            <person name="Harder C.B."/>
            <person name="Miyauchi S."/>
            <person name="Viragh M."/>
            <person name="Kuo A."/>
            <person name="Thoen E."/>
            <person name="Andreopoulos B."/>
            <person name="Lu D."/>
            <person name="Skrede I."/>
            <person name="Drula E."/>
            <person name="Henrissat B."/>
            <person name="Morin E."/>
            <person name="Kohler A."/>
            <person name="Barry K."/>
            <person name="LaButti K."/>
            <person name="Morin E."/>
            <person name="Salamov A."/>
            <person name="Lipzen A."/>
            <person name="Mereny Z."/>
            <person name="Hegedus B."/>
            <person name="Baldrian P."/>
            <person name="Stursova M."/>
            <person name="Weitz H."/>
            <person name="Taylor A."/>
            <person name="Grigoriev I.V."/>
            <person name="Nagy L.G."/>
            <person name="Martin F."/>
            <person name="Kauserud H."/>
        </authorList>
    </citation>
    <scope>NUCLEOTIDE SEQUENCE</scope>
    <source>
        <strain evidence="2">CBHHK188m</strain>
    </source>
</reference>
<evidence type="ECO:0000256" key="1">
    <source>
        <dbReference type="SAM" id="Phobius"/>
    </source>
</evidence>
<comment type="caution">
    <text evidence="2">The sequence shown here is derived from an EMBL/GenBank/DDBJ whole genome shotgun (WGS) entry which is preliminary data.</text>
</comment>
<proteinExistence type="predicted"/>
<dbReference type="Proteomes" id="UP001215280">
    <property type="component" value="Unassembled WGS sequence"/>
</dbReference>
<protein>
    <submittedName>
        <fullName evidence="2">Uncharacterized protein</fullName>
    </submittedName>
</protein>
<keyword evidence="1" id="KW-1133">Transmembrane helix</keyword>
<gene>
    <name evidence="2" type="ORF">DFH07DRAFT_757307</name>
</gene>
<keyword evidence="1" id="KW-0472">Membrane</keyword>
<accession>A0AAD7HV91</accession>
<keyword evidence="3" id="KW-1185">Reference proteome</keyword>
<sequence>PELLLGFYLPMPGDPPADTIFFFEALCVVSALHWFCAYSRADSPSSRRCRLTIFTDNQNTVNIFNSLCATPNYNPLLRTAVDDLIEYDVDLRVLHVKGEDNYIADAIS</sequence>
<organism evidence="2 3">
    <name type="scientific">Mycena maculata</name>
    <dbReference type="NCBI Taxonomy" id="230809"/>
    <lineage>
        <taxon>Eukaryota</taxon>
        <taxon>Fungi</taxon>
        <taxon>Dikarya</taxon>
        <taxon>Basidiomycota</taxon>
        <taxon>Agaricomycotina</taxon>
        <taxon>Agaricomycetes</taxon>
        <taxon>Agaricomycetidae</taxon>
        <taxon>Agaricales</taxon>
        <taxon>Marasmiineae</taxon>
        <taxon>Mycenaceae</taxon>
        <taxon>Mycena</taxon>
    </lineage>
</organism>
<name>A0AAD7HV91_9AGAR</name>
<evidence type="ECO:0000313" key="2">
    <source>
        <dbReference type="EMBL" id="KAJ7728406.1"/>
    </source>
</evidence>
<dbReference type="EMBL" id="JARJLG010000205">
    <property type="protein sequence ID" value="KAJ7728406.1"/>
    <property type="molecule type" value="Genomic_DNA"/>
</dbReference>
<dbReference type="AlphaFoldDB" id="A0AAD7HV91"/>
<feature type="transmembrane region" description="Helical" evidence="1">
    <location>
        <begin position="20"/>
        <end position="38"/>
    </location>
</feature>
<dbReference type="InterPro" id="IPR012337">
    <property type="entry name" value="RNaseH-like_sf"/>
</dbReference>
<evidence type="ECO:0000313" key="3">
    <source>
        <dbReference type="Proteomes" id="UP001215280"/>
    </source>
</evidence>
<feature type="non-terminal residue" evidence="2">
    <location>
        <position position="1"/>
    </location>
</feature>
<dbReference type="SUPFAM" id="SSF53098">
    <property type="entry name" value="Ribonuclease H-like"/>
    <property type="match status" value="1"/>
</dbReference>